<evidence type="ECO:0000259" key="19">
    <source>
        <dbReference type="PROSITE" id="PS50113"/>
    </source>
</evidence>
<dbReference type="InterPro" id="IPR013767">
    <property type="entry name" value="PAS_fold"/>
</dbReference>
<dbReference type="PANTHER" id="PTHR43065:SF42">
    <property type="entry name" value="TWO-COMPONENT SENSOR PPRA"/>
    <property type="match status" value="1"/>
</dbReference>
<evidence type="ECO:0000256" key="11">
    <source>
        <dbReference type="ARBA" id="ARBA00022989"/>
    </source>
</evidence>
<evidence type="ECO:0000256" key="7">
    <source>
        <dbReference type="ARBA" id="ARBA00022692"/>
    </source>
</evidence>
<evidence type="ECO:0000256" key="8">
    <source>
        <dbReference type="ARBA" id="ARBA00022741"/>
    </source>
</evidence>
<dbReference type="Gene3D" id="3.40.50.2300">
    <property type="match status" value="1"/>
</dbReference>
<dbReference type="GO" id="GO:0005524">
    <property type="term" value="F:ATP binding"/>
    <property type="evidence" value="ECO:0007669"/>
    <property type="project" value="UniProtKB-KW"/>
</dbReference>
<dbReference type="EC" id="2.7.13.3" evidence="3"/>
<dbReference type="InterPro" id="IPR004358">
    <property type="entry name" value="Sig_transdc_His_kin-like_C"/>
</dbReference>
<dbReference type="SUPFAM" id="SSF52172">
    <property type="entry name" value="CheY-like"/>
    <property type="match status" value="1"/>
</dbReference>
<dbReference type="RefSeq" id="WP_073379477.1">
    <property type="nucleotide sequence ID" value="NZ_FQXS01000056.1"/>
</dbReference>
<dbReference type="OrthoDB" id="9806821at2"/>
<dbReference type="InterPro" id="IPR000014">
    <property type="entry name" value="PAS"/>
</dbReference>
<dbReference type="Pfam" id="PF00072">
    <property type="entry name" value="Response_reg"/>
    <property type="match status" value="1"/>
</dbReference>
<dbReference type="GO" id="GO:0006355">
    <property type="term" value="P:regulation of DNA-templated transcription"/>
    <property type="evidence" value="ECO:0007669"/>
    <property type="project" value="InterPro"/>
</dbReference>
<feature type="domain" description="PAS" evidence="18">
    <location>
        <begin position="202"/>
        <end position="256"/>
    </location>
</feature>
<evidence type="ECO:0000313" key="20">
    <source>
        <dbReference type="EMBL" id="SHI15011.1"/>
    </source>
</evidence>
<keyword evidence="7 15" id="KW-0812">Transmembrane</keyword>
<keyword evidence="5 14" id="KW-0597">Phosphoprotein</keyword>
<dbReference type="Pfam" id="PF13426">
    <property type="entry name" value="PAS_9"/>
    <property type="match status" value="3"/>
</dbReference>
<keyword evidence="10" id="KW-0067">ATP-binding</keyword>
<sequence length="1197" mass="134464">MQDAIYIGLINNAALLLSLGLLYELTGFRLKGSGSISQQLLIGFILGAIGIAIMLNPWSFGQGILFDTRSVLLCITGLFFGTIPTLLAMLFTGTFRVFLGGNGVLVGVAIIVSSGAIGLAWRHLRLHKGKAPSFAELYLLGVIVHLAMLAWMLMLPANTGLEVLKHISVPVLLIYPLATAILGKLMENRRIHKLADLRIKQSEEKFRNIFQHHSAAKLLIDPDTGKIIEANEAAGKFYGWSTSELKKKNIGDINDLTPDQVASEMAQAKAGNRTYFEFRHRTASGACKDVEVYSGTVTIDGHKYLHSIIHDITERKEAQRQLAERRQFLGSVIKTTADGFLVIDAAGFVTEVNNAYCAMSGFSRETLVGKYIGELDATESEEETKARLEHIKHHQALIFESTHYHADRDTFPVEISVSHIGDDNGTYVCFCRDLTARKQQEQQIAALGEMLDAAPVAVLLHDHDGKLIFANHAACIMHGYDNRETFMERNLREFMVPEMRASFPQRIKQISEKNELRFESTHVHRDGSHFPVDVIVRLIDWEGQRAYLAIKVDISEQQKAQEAITHSNELLRYIIEHANSAIAVHDCDLRYVYVSKNYLEQYKVSESEVIGKHHYEVFPDLPQKWRDVHQKALQGEISGSERDAYPRENGSIEWTRWSCLPWFEPDGAIGGFIVYTEVITDRVRAEEALRESEEYLRAMISAAPMAIISTDVEGVVQSWNIAAQRIFGWSEDEVYGHSPPFFSAKQQEEFFRLRQHVIRGETLSKIDQTRTRRDGSPVEVSLSAAPIYDAAGNVSGMLAMIEDISSYKRTKQERDDLQAQLIQAQKMESIGRLAGGVAHDYNNMLGVILGYTEMALEKLYEDDPLHKDLSEVLKAAERSADITRQLLAFSRQQTIAPKMLDFNEAIAKLKSMIRRLIGEDIEFIWHPGSDLWPIYMDPVQVDQILINLCVNARDAIADIGTISIETDKTTIDEEYCRNHYDFIPGDFVSLSITDNGCGMDRQTRDKLFEPFFTTKVRGKGTGLGLATVYGILKQNNCFINVYSEPGQGSTFTIYFPRYREKDQPAESKPALAHTNRQGHETILLLEDEKAILQMTTLMLKGLGYTVLACNTPNEALETAAKQPIQLLITDVVMPEMNGRELSERLKKHYPDLKTLFMSGYTANVIAHRGVLDKGVNFIQKPFSLSSLAGKTRDVLDT</sequence>
<dbReference type="SMART" id="SM00387">
    <property type="entry name" value="HATPase_c"/>
    <property type="match status" value="1"/>
</dbReference>
<feature type="modified residue" description="4-aspartylphosphate" evidence="14">
    <location>
        <position position="1130"/>
    </location>
</feature>
<keyword evidence="6" id="KW-0808">Transferase</keyword>
<keyword evidence="9" id="KW-0418">Kinase</keyword>
<feature type="domain" description="PAS" evidence="18">
    <location>
        <begin position="325"/>
        <end position="395"/>
    </location>
</feature>
<dbReference type="GO" id="GO:0005886">
    <property type="term" value="C:plasma membrane"/>
    <property type="evidence" value="ECO:0007669"/>
    <property type="project" value="UniProtKB-SubCell"/>
</dbReference>
<dbReference type="PROSITE" id="PS50113">
    <property type="entry name" value="PAC"/>
    <property type="match status" value="3"/>
</dbReference>
<dbReference type="Pfam" id="PF00989">
    <property type="entry name" value="PAS"/>
    <property type="match status" value="1"/>
</dbReference>
<proteinExistence type="predicted"/>
<dbReference type="Pfam" id="PF08448">
    <property type="entry name" value="PAS_4"/>
    <property type="match status" value="1"/>
</dbReference>
<dbReference type="InterPro" id="IPR036097">
    <property type="entry name" value="HisK_dim/P_sf"/>
</dbReference>
<dbReference type="GO" id="GO:0071555">
    <property type="term" value="P:cell wall organization"/>
    <property type="evidence" value="ECO:0007669"/>
    <property type="project" value="InterPro"/>
</dbReference>
<dbReference type="InterPro" id="IPR011620">
    <property type="entry name" value="Sig_transdc_His_kinase_LytS_TM"/>
</dbReference>
<evidence type="ECO:0000259" key="18">
    <source>
        <dbReference type="PROSITE" id="PS50112"/>
    </source>
</evidence>
<feature type="domain" description="Response regulatory" evidence="17">
    <location>
        <begin position="1081"/>
        <end position="1195"/>
    </location>
</feature>
<evidence type="ECO:0000313" key="21">
    <source>
        <dbReference type="Proteomes" id="UP000184139"/>
    </source>
</evidence>
<dbReference type="Gene3D" id="3.30.565.10">
    <property type="entry name" value="Histidine kinase-like ATPase, C-terminal domain"/>
    <property type="match status" value="1"/>
</dbReference>
<evidence type="ECO:0000259" key="16">
    <source>
        <dbReference type="PROSITE" id="PS50109"/>
    </source>
</evidence>
<evidence type="ECO:0000256" key="9">
    <source>
        <dbReference type="ARBA" id="ARBA00022777"/>
    </source>
</evidence>
<dbReference type="AlphaFoldDB" id="A0A1M5YSP5"/>
<feature type="transmembrane region" description="Helical" evidence="15">
    <location>
        <begin position="70"/>
        <end position="91"/>
    </location>
</feature>
<feature type="domain" description="PAS" evidence="18">
    <location>
        <begin position="567"/>
        <end position="636"/>
    </location>
</feature>
<feature type="transmembrane region" description="Helical" evidence="15">
    <location>
        <begin position="133"/>
        <end position="155"/>
    </location>
</feature>
<keyword evidence="8" id="KW-0547">Nucleotide-binding</keyword>
<dbReference type="PROSITE" id="PS50110">
    <property type="entry name" value="RESPONSE_REGULATORY"/>
    <property type="match status" value="1"/>
</dbReference>
<accession>A0A1M5YSP5</accession>
<evidence type="ECO:0000256" key="12">
    <source>
        <dbReference type="ARBA" id="ARBA00023012"/>
    </source>
</evidence>
<keyword evidence="4" id="KW-1003">Cell membrane</keyword>
<gene>
    <name evidence="20" type="ORF">SAMN02745124_04403</name>
</gene>
<dbReference type="PANTHER" id="PTHR43065">
    <property type="entry name" value="SENSOR HISTIDINE KINASE"/>
    <property type="match status" value="1"/>
</dbReference>
<evidence type="ECO:0000256" key="15">
    <source>
        <dbReference type="SAM" id="Phobius"/>
    </source>
</evidence>
<dbReference type="EMBL" id="FQXS01000056">
    <property type="protein sequence ID" value="SHI15011.1"/>
    <property type="molecule type" value="Genomic_DNA"/>
</dbReference>
<dbReference type="PRINTS" id="PR00344">
    <property type="entry name" value="BCTRLSENSOR"/>
</dbReference>
<dbReference type="SMART" id="SM00091">
    <property type="entry name" value="PAS"/>
    <property type="match status" value="5"/>
</dbReference>
<name>A0A1M5YSP5_9BACT</name>
<dbReference type="GO" id="GO:0000155">
    <property type="term" value="F:phosphorelay sensor kinase activity"/>
    <property type="evidence" value="ECO:0007669"/>
    <property type="project" value="InterPro"/>
</dbReference>
<feature type="domain" description="PAS" evidence="18">
    <location>
        <begin position="692"/>
        <end position="761"/>
    </location>
</feature>
<dbReference type="InterPro" id="IPR001789">
    <property type="entry name" value="Sig_transdc_resp-reg_receiver"/>
</dbReference>
<dbReference type="Pfam" id="PF07694">
    <property type="entry name" value="5TM-5TMR_LYT"/>
    <property type="match status" value="1"/>
</dbReference>
<dbReference type="PROSITE" id="PS50112">
    <property type="entry name" value="PAS"/>
    <property type="match status" value="5"/>
</dbReference>
<dbReference type="Pfam" id="PF02518">
    <property type="entry name" value="HATPase_c"/>
    <property type="match status" value="1"/>
</dbReference>
<keyword evidence="21" id="KW-1185">Reference proteome</keyword>
<keyword evidence="12" id="KW-0902">Two-component regulatory system</keyword>
<dbReference type="SUPFAM" id="SSF47384">
    <property type="entry name" value="Homodimeric domain of signal transducing histidine kinase"/>
    <property type="match status" value="1"/>
</dbReference>
<evidence type="ECO:0000256" key="2">
    <source>
        <dbReference type="ARBA" id="ARBA00004651"/>
    </source>
</evidence>
<dbReference type="InterPro" id="IPR001610">
    <property type="entry name" value="PAC"/>
</dbReference>
<keyword evidence="13 15" id="KW-0472">Membrane</keyword>
<keyword evidence="11 15" id="KW-1133">Transmembrane helix</keyword>
<comment type="catalytic activity">
    <reaction evidence="1">
        <text>ATP + protein L-histidine = ADP + protein N-phospho-L-histidine.</text>
        <dbReference type="EC" id="2.7.13.3"/>
    </reaction>
</comment>
<evidence type="ECO:0000256" key="4">
    <source>
        <dbReference type="ARBA" id="ARBA00022475"/>
    </source>
</evidence>
<evidence type="ECO:0000256" key="5">
    <source>
        <dbReference type="ARBA" id="ARBA00022553"/>
    </source>
</evidence>
<evidence type="ECO:0000256" key="14">
    <source>
        <dbReference type="PROSITE-ProRule" id="PRU00169"/>
    </source>
</evidence>
<feature type="transmembrane region" description="Helical" evidence="15">
    <location>
        <begin position="97"/>
        <end position="121"/>
    </location>
</feature>
<comment type="subcellular location">
    <subcellularLocation>
        <location evidence="2">Cell membrane</location>
        <topology evidence="2">Multi-pass membrane protein</topology>
    </subcellularLocation>
</comment>
<dbReference type="Gene3D" id="1.10.287.130">
    <property type="match status" value="1"/>
</dbReference>
<dbReference type="SUPFAM" id="SSF55874">
    <property type="entry name" value="ATPase domain of HSP90 chaperone/DNA topoisomerase II/histidine kinase"/>
    <property type="match status" value="1"/>
</dbReference>
<feature type="domain" description="PAC" evidence="19">
    <location>
        <begin position="764"/>
        <end position="816"/>
    </location>
</feature>
<evidence type="ECO:0000256" key="6">
    <source>
        <dbReference type="ARBA" id="ARBA00022679"/>
    </source>
</evidence>
<dbReference type="Proteomes" id="UP000184139">
    <property type="component" value="Unassembled WGS sequence"/>
</dbReference>
<dbReference type="SMART" id="SM00448">
    <property type="entry name" value="REC"/>
    <property type="match status" value="1"/>
</dbReference>
<feature type="transmembrane region" description="Helical" evidence="15">
    <location>
        <begin position="5"/>
        <end position="23"/>
    </location>
</feature>
<dbReference type="NCBIfam" id="TIGR00229">
    <property type="entry name" value="sensory_box"/>
    <property type="match status" value="5"/>
</dbReference>
<evidence type="ECO:0000256" key="1">
    <source>
        <dbReference type="ARBA" id="ARBA00000085"/>
    </source>
</evidence>
<evidence type="ECO:0000256" key="3">
    <source>
        <dbReference type="ARBA" id="ARBA00012438"/>
    </source>
</evidence>
<dbReference type="InterPro" id="IPR035965">
    <property type="entry name" value="PAS-like_dom_sf"/>
</dbReference>
<dbReference type="Gene3D" id="3.30.450.20">
    <property type="entry name" value="PAS domain"/>
    <property type="match status" value="5"/>
</dbReference>
<dbReference type="InterPro" id="IPR011006">
    <property type="entry name" value="CheY-like_superfamily"/>
</dbReference>
<evidence type="ECO:0000256" key="13">
    <source>
        <dbReference type="ARBA" id="ARBA00023136"/>
    </source>
</evidence>
<feature type="transmembrane region" description="Helical" evidence="15">
    <location>
        <begin position="35"/>
        <end position="58"/>
    </location>
</feature>
<dbReference type="SMART" id="SM00086">
    <property type="entry name" value="PAC"/>
    <property type="match status" value="4"/>
</dbReference>
<dbReference type="InterPro" id="IPR036890">
    <property type="entry name" value="HATPase_C_sf"/>
</dbReference>
<protein>
    <recommendedName>
        <fullName evidence="3">histidine kinase</fullName>
        <ecNumber evidence="3">2.7.13.3</ecNumber>
    </recommendedName>
</protein>
<reference evidence="20 21" key="1">
    <citation type="submission" date="2016-11" db="EMBL/GenBank/DDBJ databases">
        <authorList>
            <person name="Jaros S."/>
            <person name="Januszkiewicz K."/>
            <person name="Wedrychowicz H."/>
        </authorList>
    </citation>
    <scope>NUCLEOTIDE SEQUENCE [LARGE SCALE GENOMIC DNA]</scope>
    <source>
        <strain evidence="20 21">DSM 9705</strain>
    </source>
</reference>
<feature type="domain" description="Histidine kinase" evidence="16">
    <location>
        <begin position="836"/>
        <end position="1059"/>
    </location>
</feature>
<evidence type="ECO:0000259" key="17">
    <source>
        <dbReference type="PROSITE" id="PS50110"/>
    </source>
</evidence>
<dbReference type="CDD" id="cd00130">
    <property type="entry name" value="PAS"/>
    <property type="match status" value="5"/>
</dbReference>
<dbReference type="STRING" id="1121409.SAMN02745124_04403"/>
<feature type="domain" description="PAS" evidence="18">
    <location>
        <begin position="443"/>
        <end position="514"/>
    </location>
</feature>
<feature type="domain" description="PAC" evidence="19">
    <location>
        <begin position="512"/>
        <end position="566"/>
    </location>
</feature>
<dbReference type="SMART" id="SM00388">
    <property type="entry name" value="HisKA"/>
    <property type="match status" value="1"/>
</dbReference>
<evidence type="ECO:0000256" key="10">
    <source>
        <dbReference type="ARBA" id="ARBA00022840"/>
    </source>
</evidence>
<dbReference type="InterPro" id="IPR013656">
    <property type="entry name" value="PAS_4"/>
</dbReference>
<dbReference type="InterPro" id="IPR005467">
    <property type="entry name" value="His_kinase_dom"/>
</dbReference>
<organism evidence="20 21">
    <name type="scientific">Desulfofustis glycolicus DSM 9705</name>
    <dbReference type="NCBI Taxonomy" id="1121409"/>
    <lineage>
        <taxon>Bacteria</taxon>
        <taxon>Pseudomonadati</taxon>
        <taxon>Thermodesulfobacteriota</taxon>
        <taxon>Desulfobulbia</taxon>
        <taxon>Desulfobulbales</taxon>
        <taxon>Desulfocapsaceae</taxon>
        <taxon>Desulfofustis</taxon>
    </lineage>
</organism>
<dbReference type="CDD" id="cd00082">
    <property type="entry name" value="HisKA"/>
    <property type="match status" value="1"/>
</dbReference>
<dbReference type="InterPro" id="IPR000700">
    <property type="entry name" value="PAS-assoc_C"/>
</dbReference>
<dbReference type="SUPFAM" id="SSF55785">
    <property type="entry name" value="PYP-like sensor domain (PAS domain)"/>
    <property type="match status" value="5"/>
</dbReference>
<dbReference type="PROSITE" id="PS50109">
    <property type="entry name" value="HIS_KIN"/>
    <property type="match status" value="1"/>
</dbReference>
<dbReference type="InterPro" id="IPR003661">
    <property type="entry name" value="HisK_dim/P_dom"/>
</dbReference>
<feature type="domain" description="PAC" evidence="19">
    <location>
        <begin position="638"/>
        <end position="691"/>
    </location>
</feature>
<dbReference type="InterPro" id="IPR003594">
    <property type="entry name" value="HATPase_dom"/>
</dbReference>